<dbReference type="CDD" id="cd19961">
    <property type="entry name" value="EcYidC-like_peri"/>
    <property type="match status" value="1"/>
</dbReference>
<comment type="similarity">
    <text evidence="2 13">Belongs to the OXA1/ALB3/YidC family. Type 1 subfamily.</text>
</comment>
<sequence>MLLGGIAACIFGLIIQWNKFQESHKPVVDQETVISQSQQPAAETLPAAEAPAVAEDGIPEVADAETAGATDSARKLVRVRTDVLELLIDTQGGDIVKAALPQHYEEIDTPDRPLILLNQTRDHTYIARSGLLDGKGQCSAGRPLFSTDQDNYVISEGQDSLVVDLKQQVNGLNITKRYTLKRGDYLINTAYLVENTRDRAILATLCGDIRRDSSPAITDAGVGVRPFLGGAMRTEEKQYFKQDLEEIAEKSSEASITGGWIAMVQHYFISAWVPDAEARNSFKMQKLPGKDLFSLGFSSTQTRIDPNTSAELSADFYVGPKDVYRLEEISPSLDLTVDYGWLWWIAKPLFRVLNWIHDNIIANWGWSIILLTVLIKALLYPLSAAGMRSMAKMRKFAPQMKALQEQHKGDRQKLAEATMKLYRKEKINPMGGCLPILLQIPVFIALYWMLMESVELRHAPWIGWIQDLSIKDPYFVLPLIMGVSMWFQQKLQPQPTDPTQAKIMQMMPIMMTFFFLWFPAGLVIYWIANNLITIAQTWVINKQVEAAEGK</sequence>
<protein>
    <recommendedName>
        <fullName evidence="3 13">Membrane protein insertase YidC</fullName>
    </recommendedName>
    <alternativeName>
        <fullName evidence="12 13">Foldase YidC</fullName>
    </alternativeName>
    <alternativeName>
        <fullName evidence="11 13">Membrane integrase YidC</fullName>
    </alternativeName>
    <alternativeName>
        <fullName evidence="13">Membrane protein YidC</fullName>
    </alternativeName>
</protein>
<dbReference type="Proteomes" id="UP001224392">
    <property type="component" value="Unassembled WGS sequence"/>
</dbReference>
<evidence type="ECO:0000313" key="17">
    <source>
        <dbReference type="Proteomes" id="UP001224392"/>
    </source>
</evidence>
<evidence type="ECO:0000256" key="4">
    <source>
        <dbReference type="ARBA" id="ARBA00022448"/>
    </source>
</evidence>
<accession>A0ABQ6LVC8</accession>
<evidence type="ECO:0000256" key="10">
    <source>
        <dbReference type="ARBA" id="ARBA00023186"/>
    </source>
</evidence>
<dbReference type="NCBIfam" id="TIGR03593">
    <property type="entry name" value="yidC_nterm"/>
    <property type="match status" value="1"/>
</dbReference>
<dbReference type="InterPro" id="IPR038221">
    <property type="entry name" value="YidC_periplasmic_sf"/>
</dbReference>
<evidence type="ECO:0000256" key="5">
    <source>
        <dbReference type="ARBA" id="ARBA00022475"/>
    </source>
</evidence>
<dbReference type="NCBIfam" id="TIGR03592">
    <property type="entry name" value="yidC_oxa1_cterm"/>
    <property type="match status" value="1"/>
</dbReference>
<evidence type="ECO:0000256" key="1">
    <source>
        <dbReference type="ARBA" id="ARBA00004429"/>
    </source>
</evidence>
<dbReference type="EMBL" id="BSYJ01000001">
    <property type="protein sequence ID" value="GMG86048.1"/>
    <property type="molecule type" value="Genomic_DNA"/>
</dbReference>
<evidence type="ECO:0000256" key="11">
    <source>
        <dbReference type="ARBA" id="ARBA00033245"/>
    </source>
</evidence>
<organism evidence="16 17">
    <name type="scientific">Biformimicrobium ophioploci</name>
    <dbReference type="NCBI Taxonomy" id="3036711"/>
    <lineage>
        <taxon>Bacteria</taxon>
        <taxon>Pseudomonadati</taxon>
        <taxon>Pseudomonadota</taxon>
        <taxon>Gammaproteobacteria</taxon>
        <taxon>Cellvibrionales</taxon>
        <taxon>Microbulbiferaceae</taxon>
        <taxon>Biformimicrobium</taxon>
    </lineage>
</organism>
<dbReference type="PRINTS" id="PR00701">
    <property type="entry name" value="60KDINNERMP"/>
</dbReference>
<keyword evidence="7 13" id="KW-0653">Protein transport</keyword>
<evidence type="ECO:0000256" key="3">
    <source>
        <dbReference type="ARBA" id="ARBA00015325"/>
    </source>
</evidence>
<gene>
    <name evidence="13 16" type="primary">yidC</name>
    <name evidence="16" type="ORF">MNKW57_03690</name>
</gene>
<keyword evidence="10 13" id="KW-0143">Chaperone</keyword>
<dbReference type="PANTHER" id="PTHR12428:SF65">
    <property type="entry name" value="CYTOCHROME C OXIDASE ASSEMBLY PROTEIN COX18, MITOCHONDRIAL"/>
    <property type="match status" value="1"/>
</dbReference>
<name>A0ABQ6LVC8_9GAMM</name>
<dbReference type="Pfam" id="PF14849">
    <property type="entry name" value="YidC_periplas"/>
    <property type="match status" value="1"/>
</dbReference>
<dbReference type="InterPro" id="IPR028053">
    <property type="entry name" value="Membr_insert_YidC_N"/>
</dbReference>
<evidence type="ECO:0000256" key="13">
    <source>
        <dbReference type="HAMAP-Rule" id="MF_01810"/>
    </source>
</evidence>
<feature type="transmembrane region" description="Helical" evidence="13">
    <location>
        <begin position="429"/>
        <end position="450"/>
    </location>
</feature>
<evidence type="ECO:0000256" key="6">
    <source>
        <dbReference type="ARBA" id="ARBA00022692"/>
    </source>
</evidence>
<comment type="subunit">
    <text evidence="13">Interacts with the Sec translocase complex via SecD. Specifically interacts with transmembrane segments of nascent integral membrane proteins during membrane integration.</text>
</comment>
<dbReference type="PRINTS" id="PR01900">
    <property type="entry name" value="YIDCPROTEIN"/>
</dbReference>
<evidence type="ECO:0000313" key="16">
    <source>
        <dbReference type="EMBL" id="GMG86048.1"/>
    </source>
</evidence>
<comment type="caution">
    <text evidence="16">The sequence shown here is derived from an EMBL/GenBank/DDBJ whole genome shotgun (WGS) entry which is preliminary data.</text>
</comment>
<dbReference type="InterPro" id="IPR047196">
    <property type="entry name" value="YidC_ALB_C"/>
</dbReference>
<evidence type="ECO:0000256" key="12">
    <source>
        <dbReference type="ARBA" id="ARBA00033342"/>
    </source>
</evidence>
<evidence type="ECO:0000256" key="2">
    <source>
        <dbReference type="ARBA" id="ARBA00010527"/>
    </source>
</evidence>
<dbReference type="InterPro" id="IPR028055">
    <property type="entry name" value="YidC/Oxa/ALB_C"/>
</dbReference>
<feature type="transmembrane region" description="Helical" evidence="13">
    <location>
        <begin position="364"/>
        <end position="385"/>
    </location>
</feature>
<keyword evidence="6 13" id="KW-0812">Transmembrane</keyword>
<evidence type="ECO:0000256" key="8">
    <source>
        <dbReference type="ARBA" id="ARBA00022989"/>
    </source>
</evidence>
<keyword evidence="5 13" id="KW-1003">Cell membrane</keyword>
<feature type="domain" description="Membrane insertase YidC N-terminal" evidence="15">
    <location>
        <begin position="77"/>
        <end position="351"/>
    </location>
</feature>
<keyword evidence="4 13" id="KW-0813">Transport</keyword>
<evidence type="ECO:0000259" key="15">
    <source>
        <dbReference type="Pfam" id="PF14849"/>
    </source>
</evidence>
<dbReference type="Pfam" id="PF02096">
    <property type="entry name" value="60KD_IMP"/>
    <property type="match status" value="1"/>
</dbReference>
<keyword evidence="8 13" id="KW-1133">Transmembrane helix</keyword>
<reference evidence="16 17" key="1">
    <citation type="submission" date="2023-04" db="EMBL/GenBank/DDBJ databases">
        <title>Marinobulbifer ophiurae gen. nov., sp. Nov., isolate from tissue of brittle star Ophioplocus japonicus.</title>
        <authorList>
            <person name="Kawano K."/>
            <person name="Sawayama S."/>
            <person name="Nakagawa S."/>
        </authorList>
    </citation>
    <scope>NUCLEOTIDE SEQUENCE [LARGE SCALE GENOMIC DNA]</scope>
    <source>
        <strain evidence="16 17">NKW57</strain>
    </source>
</reference>
<dbReference type="InterPro" id="IPR001708">
    <property type="entry name" value="YidC/ALB3/OXA1/COX18"/>
</dbReference>
<evidence type="ECO:0000256" key="7">
    <source>
        <dbReference type="ARBA" id="ARBA00022927"/>
    </source>
</evidence>
<evidence type="ECO:0000259" key="14">
    <source>
        <dbReference type="Pfam" id="PF02096"/>
    </source>
</evidence>
<dbReference type="Gene3D" id="2.70.98.90">
    <property type="match status" value="1"/>
</dbReference>
<feature type="domain" description="Membrane insertase YidC/Oxa/ALB C-terminal" evidence="14">
    <location>
        <begin position="364"/>
        <end position="542"/>
    </location>
</feature>
<keyword evidence="9 13" id="KW-0472">Membrane</keyword>
<dbReference type="InterPro" id="IPR019998">
    <property type="entry name" value="Membr_insert_YidC"/>
</dbReference>
<dbReference type="PANTHER" id="PTHR12428">
    <property type="entry name" value="OXA1"/>
    <property type="match status" value="1"/>
</dbReference>
<dbReference type="NCBIfam" id="NF002352">
    <property type="entry name" value="PRK01318.1-3"/>
    <property type="match status" value="1"/>
</dbReference>
<evidence type="ECO:0000256" key="9">
    <source>
        <dbReference type="ARBA" id="ARBA00023136"/>
    </source>
</evidence>
<dbReference type="CDD" id="cd20070">
    <property type="entry name" value="5TM_YidC_Alb3"/>
    <property type="match status" value="1"/>
</dbReference>
<dbReference type="HAMAP" id="MF_01810">
    <property type="entry name" value="YidC_type1"/>
    <property type="match status" value="1"/>
</dbReference>
<keyword evidence="17" id="KW-1185">Reference proteome</keyword>
<proteinExistence type="inferred from homology"/>
<comment type="function">
    <text evidence="13">Required for the insertion and/or proper folding and/or complex formation of integral membrane proteins into the membrane. Involved in integration of membrane proteins that insert both dependently and independently of the Sec translocase complex, as well as at least some lipoproteins. Aids folding of multispanning membrane proteins.</text>
</comment>
<comment type="subcellular location">
    <subcellularLocation>
        <location evidence="1">Cell inner membrane</location>
        <topology evidence="1">Multi-pass membrane protein</topology>
    </subcellularLocation>
    <subcellularLocation>
        <location evidence="13">Cell membrane</location>
        <topology evidence="13">Multi-pass membrane protein</topology>
    </subcellularLocation>
</comment>
<feature type="transmembrane region" description="Helical" evidence="13">
    <location>
        <begin position="508"/>
        <end position="528"/>
    </location>
</feature>
<comment type="caution">
    <text evidence="13">Lacks conserved residue(s) required for the propagation of feature annotation.</text>
</comment>